<protein>
    <submittedName>
        <fullName evidence="2">Unnamed protein product</fullName>
    </submittedName>
</protein>
<keyword evidence="3" id="KW-1185">Reference proteome</keyword>
<feature type="region of interest" description="Disordered" evidence="1">
    <location>
        <begin position="192"/>
        <end position="391"/>
    </location>
</feature>
<feature type="compositionally biased region" description="Basic and acidic residues" evidence="1">
    <location>
        <begin position="61"/>
        <end position="82"/>
    </location>
</feature>
<feature type="compositionally biased region" description="Polar residues" evidence="1">
    <location>
        <begin position="306"/>
        <end position="315"/>
    </location>
</feature>
<feature type="compositionally biased region" description="Low complexity" evidence="1">
    <location>
        <begin position="268"/>
        <end position="282"/>
    </location>
</feature>
<dbReference type="Proteomes" id="UP001165063">
    <property type="component" value="Unassembled WGS sequence"/>
</dbReference>
<sequence>MAGQKYHKRNHNRSHGKGEDLTPFHSTRHHGKTEKNGHANSTGGSGGYGKGRLKSKRHDRKGSFGELRHRLGERERDRDRKYTPVSKTSNNRDKNNDEDDHNKDKKITEENQYVSKPPALNLTKLTATAPSKTASPISPNIPSGPSPILPTVPSGPSNSRFRWFKKIPNNNNNYKDGDRTIDAVSAGKIKVKDDKEKEGKENVRIDVNNMSGDLIEVRKSDQPDLISENSLSDIHNNNNSKGGYDSHHHISNSSSSGSPRKSVYRPASTPSSSSRKSLTSSLPPRPHSRPVPLEGDRQRPKPRQESYYSPYQNQYEPEYAHDHEDQYDEYHSDREREHDQTRPQRQPQHRKDSPPPPPPPLSAPSSHPSVSSHPATRDPGSDQEPIHYRSG</sequence>
<reference evidence="2" key="1">
    <citation type="submission" date="2023-04" db="EMBL/GenBank/DDBJ databases">
        <title>Ambrosiozyma monospora NBRC 1965.</title>
        <authorList>
            <person name="Ichikawa N."/>
            <person name="Sato H."/>
            <person name="Tonouchi N."/>
        </authorList>
    </citation>
    <scope>NUCLEOTIDE SEQUENCE</scope>
    <source>
        <strain evidence="2">NBRC 1965</strain>
    </source>
</reference>
<feature type="compositionally biased region" description="Basic and acidic residues" evidence="1">
    <location>
        <begin position="192"/>
        <end position="204"/>
    </location>
</feature>
<name>A0A9W6YV76_AMBMO</name>
<feature type="compositionally biased region" description="Basic and acidic residues" evidence="1">
    <location>
        <begin position="375"/>
        <end position="391"/>
    </location>
</feature>
<feature type="region of interest" description="Disordered" evidence="1">
    <location>
        <begin position="1"/>
        <end position="158"/>
    </location>
</feature>
<feature type="compositionally biased region" description="Low complexity" evidence="1">
    <location>
        <begin position="363"/>
        <end position="374"/>
    </location>
</feature>
<feature type="compositionally biased region" description="Polar residues" evidence="1">
    <location>
        <begin position="123"/>
        <end position="134"/>
    </location>
</feature>
<evidence type="ECO:0000313" key="2">
    <source>
        <dbReference type="EMBL" id="GMG22617.1"/>
    </source>
</evidence>
<comment type="caution">
    <text evidence="2">The sequence shown here is derived from an EMBL/GenBank/DDBJ whole genome shotgun (WGS) entry which is preliminary data.</text>
</comment>
<dbReference type="EMBL" id="BSXU01000997">
    <property type="protein sequence ID" value="GMG22617.1"/>
    <property type="molecule type" value="Genomic_DNA"/>
</dbReference>
<feature type="compositionally biased region" description="Basic and acidic residues" evidence="1">
    <location>
        <begin position="294"/>
        <end position="304"/>
    </location>
</feature>
<evidence type="ECO:0000313" key="3">
    <source>
        <dbReference type="Proteomes" id="UP001165063"/>
    </source>
</evidence>
<proteinExistence type="predicted"/>
<feature type="compositionally biased region" description="Basic and acidic residues" evidence="1">
    <location>
        <begin position="90"/>
        <end position="109"/>
    </location>
</feature>
<organism evidence="2 3">
    <name type="scientific">Ambrosiozyma monospora</name>
    <name type="common">Yeast</name>
    <name type="synonym">Endomycopsis monosporus</name>
    <dbReference type="NCBI Taxonomy" id="43982"/>
    <lineage>
        <taxon>Eukaryota</taxon>
        <taxon>Fungi</taxon>
        <taxon>Dikarya</taxon>
        <taxon>Ascomycota</taxon>
        <taxon>Saccharomycotina</taxon>
        <taxon>Pichiomycetes</taxon>
        <taxon>Pichiales</taxon>
        <taxon>Pichiaceae</taxon>
        <taxon>Ambrosiozyma</taxon>
    </lineage>
</organism>
<dbReference type="AlphaFoldDB" id="A0A9W6YV76"/>
<feature type="compositionally biased region" description="Polar residues" evidence="1">
    <location>
        <begin position="227"/>
        <end position="241"/>
    </location>
</feature>
<evidence type="ECO:0000256" key="1">
    <source>
        <dbReference type="SAM" id="MobiDB-lite"/>
    </source>
</evidence>
<feature type="compositionally biased region" description="Basic residues" evidence="1">
    <location>
        <begin position="51"/>
        <end position="60"/>
    </location>
</feature>
<gene>
    <name evidence="2" type="ORF">Amon01_000265900</name>
</gene>
<accession>A0A9W6YV76</accession>
<feature type="compositionally biased region" description="Basic residues" evidence="1">
    <location>
        <begin position="1"/>
        <end position="15"/>
    </location>
</feature>
<feature type="compositionally biased region" description="Basic and acidic residues" evidence="1">
    <location>
        <begin position="318"/>
        <end position="342"/>
    </location>
</feature>